<dbReference type="AlphaFoldDB" id="A0AA87SXB9"/>
<comment type="caution">
    <text evidence="1">The sequence shown here is derived from an EMBL/GenBank/DDBJ whole genome shotgun (WGS) entry which is preliminary data.</text>
</comment>
<accession>A0AA87SXB9</accession>
<evidence type="ECO:0000313" key="2">
    <source>
        <dbReference type="Proteomes" id="UP000001343"/>
    </source>
</evidence>
<reference evidence="1 2" key="1">
    <citation type="journal article" date="2014" name="Int. J. Syst. Evol. Microbiol.">
        <title>Leptospira mayottensis sp. nov., a pathogenic species of the genus Leptospira isolated from humans.</title>
        <authorList>
            <person name="Bourhy P."/>
            <person name="Collet L."/>
            <person name="Brisse S."/>
            <person name="Picardeau M."/>
        </authorList>
    </citation>
    <scope>NUCLEOTIDE SEQUENCE [LARGE SCALE GENOMIC DNA]</scope>
    <source>
        <strain evidence="1 2">200901122</strain>
    </source>
</reference>
<protein>
    <submittedName>
        <fullName evidence="1">Uncharacterized protein</fullName>
    </submittedName>
</protein>
<name>A0AA87SXB9_9LEPT</name>
<organism evidence="1 2">
    <name type="scientific">Leptospira mayottensis 200901122</name>
    <dbReference type="NCBI Taxonomy" id="1193010"/>
    <lineage>
        <taxon>Bacteria</taxon>
        <taxon>Pseudomonadati</taxon>
        <taxon>Spirochaetota</taxon>
        <taxon>Spirochaetia</taxon>
        <taxon>Leptospirales</taxon>
        <taxon>Leptospiraceae</taxon>
        <taxon>Leptospira</taxon>
    </lineage>
</organism>
<gene>
    <name evidence="1" type="ORF">LEP1GSC125_2200</name>
</gene>
<evidence type="ECO:0000313" key="1">
    <source>
        <dbReference type="EMBL" id="EKS00785.1"/>
    </source>
</evidence>
<proteinExistence type="predicted"/>
<dbReference type="EMBL" id="AKWM02000029">
    <property type="protein sequence ID" value="EKS00785.1"/>
    <property type="molecule type" value="Genomic_DNA"/>
</dbReference>
<sequence>MPLCFPVKIGIRFQGNVVSRKNFQENQRIVNNFLFINLQMRKISVIQSESRTFRVALKSNFFVNILESFSMKCKCSKEM</sequence>
<dbReference type="Proteomes" id="UP000001343">
    <property type="component" value="Unassembled WGS sequence"/>
</dbReference>